<dbReference type="OrthoDB" id="9794671at2"/>
<gene>
    <name evidence="3" type="ORF">SYNTR_2280</name>
</gene>
<feature type="signal peptide" evidence="1">
    <location>
        <begin position="1"/>
        <end position="21"/>
    </location>
</feature>
<dbReference type="GO" id="GO:0030435">
    <property type="term" value="P:sporulation resulting in formation of a cellular spore"/>
    <property type="evidence" value="ECO:0007669"/>
    <property type="project" value="InterPro"/>
</dbReference>
<proteinExistence type="predicted"/>
<evidence type="ECO:0000313" key="3">
    <source>
        <dbReference type="EMBL" id="QGU00874.1"/>
    </source>
</evidence>
<evidence type="ECO:0000256" key="1">
    <source>
        <dbReference type="SAM" id="SignalP"/>
    </source>
</evidence>
<keyword evidence="4" id="KW-1185">Reference proteome</keyword>
<reference evidence="4" key="1">
    <citation type="journal article" date="2019" name="Microbiology">
        <title>Complete Genome Sequence of an Uncultured Bacterium of the Candidate Phylum Bipolaricaulota.</title>
        <authorList>
            <person name="Kadnikov V.V."/>
            <person name="Mardanov A.V."/>
            <person name="Beletsky A.V."/>
            <person name="Frank Y.A."/>
            <person name="Karnachuk O.V."/>
            <person name="Ravin N.V."/>
        </authorList>
    </citation>
    <scope>NUCLEOTIDE SEQUENCE [LARGE SCALE GENOMIC DNA]</scope>
</reference>
<dbReference type="InterPro" id="IPR013486">
    <property type="entry name" value="SpoIID/LytB"/>
</dbReference>
<dbReference type="Proteomes" id="UP000426444">
    <property type="component" value="Chromosome"/>
</dbReference>
<dbReference type="AlphaFoldDB" id="A0A6I6DJB4"/>
<dbReference type="NCBIfam" id="TIGR02669">
    <property type="entry name" value="SpoIID_LytB"/>
    <property type="match status" value="1"/>
</dbReference>
<name>A0A6I6DJB4_9FIRM</name>
<evidence type="ECO:0000259" key="2">
    <source>
        <dbReference type="Pfam" id="PF08486"/>
    </source>
</evidence>
<dbReference type="InterPro" id="IPR013693">
    <property type="entry name" value="SpoIID/LytB_N"/>
</dbReference>
<keyword evidence="1" id="KW-0732">Signal</keyword>
<evidence type="ECO:0000313" key="4">
    <source>
        <dbReference type="Proteomes" id="UP000426444"/>
    </source>
</evidence>
<dbReference type="EMBL" id="CP046457">
    <property type="protein sequence ID" value="QGU00874.1"/>
    <property type="molecule type" value="Genomic_DNA"/>
</dbReference>
<dbReference type="Pfam" id="PF08486">
    <property type="entry name" value="SpoIID"/>
    <property type="match status" value="1"/>
</dbReference>
<accession>A0A6I6DJB4</accession>
<organism evidence="3 4">
    <name type="scientific">Candidatus Syntrophocurvum alkaliphilum</name>
    <dbReference type="NCBI Taxonomy" id="2293317"/>
    <lineage>
        <taxon>Bacteria</taxon>
        <taxon>Bacillati</taxon>
        <taxon>Bacillota</taxon>
        <taxon>Clostridia</taxon>
        <taxon>Eubacteriales</taxon>
        <taxon>Syntrophomonadaceae</taxon>
        <taxon>Candidatus Syntrophocurvum</taxon>
    </lineage>
</organism>
<feature type="chain" id="PRO_5038700487" evidence="1">
    <location>
        <begin position="22"/>
        <end position="320"/>
    </location>
</feature>
<dbReference type="KEGG" id="salq:SYNTR_2280"/>
<protein>
    <submittedName>
        <fullName evidence="3">Stage II sporulation protein D (SpoIID)</fullName>
    </submittedName>
</protein>
<dbReference type="RefSeq" id="WP_156204617.1">
    <property type="nucleotide sequence ID" value="NZ_CP046457.1"/>
</dbReference>
<sequence>MIKFKNLTAVILLLTFCLANIGCPPPAERPEEEAELAPEVEKYTDEEPTISLYRKDTGETEHLPIEEYLKGVVAAEIGKEFPMEAMKAQAIIARTMTLALIEFDGGTQDLHGTDASDDHTEFQAYSEEEINEDIERAVQETRGQVITYDGNFIWAMFHSLSDDLTASREEGFPGIPEEADAYLQPVDTKGMENAPEEYIDWTVNVPVSEVQQIMGEEAGNLEDIEVSERGPSGRATEISAGEATIQAIDLRQEIGFDTLYSTIIEDIEVEDDNVVFRGTGWGHGVGMEQWGAYTMAENDKTAKEIVEHYFSGTTWTDLWE</sequence>
<feature type="domain" description="Sporulation stage II protein D amidase enhancer LytB N-terminal" evidence="2">
    <location>
        <begin position="54"/>
        <end position="148"/>
    </location>
</feature>